<accession>A0A8H7EF57</accession>
<feature type="compositionally biased region" description="Pro residues" evidence="2">
    <location>
        <begin position="24"/>
        <end position="46"/>
    </location>
</feature>
<feature type="coiled-coil region" evidence="1">
    <location>
        <begin position="76"/>
        <end position="123"/>
    </location>
</feature>
<dbReference type="EMBL" id="JAAABM010000012">
    <property type="protein sequence ID" value="KAF7673615.1"/>
    <property type="molecule type" value="Genomic_DNA"/>
</dbReference>
<evidence type="ECO:0000256" key="1">
    <source>
        <dbReference type="SAM" id="Coils"/>
    </source>
</evidence>
<feature type="region of interest" description="Disordered" evidence="2">
    <location>
        <begin position="16"/>
        <end position="46"/>
    </location>
</feature>
<proteinExistence type="predicted"/>
<keyword evidence="3" id="KW-0812">Transmembrane</keyword>
<keyword evidence="6" id="KW-1185">Reference proteome</keyword>
<keyword evidence="1" id="KW-0175">Coiled coil</keyword>
<evidence type="ECO:0000256" key="2">
    <source>
        <dbReference type="SAM" id="MobiDB-lite"/>
    </source>
</evidence>
<dbReference type="RefSeq" id="XP_038783942.1">
    <property type="nucleotide sequence ID" value="XM_038933277.1"/>
</dbReference>
<reference evidence="5" key="1">
    <citation type="submission" date="2020-01" db="EMBL/GenBank/DDBJ databases">
        <authorList>
            <person name="Feng Z.H.Z."/>
        </authorList>
    </citation>
    <scope>NUCLEOTIDE SEQUENCE</scope>
    <source>
        <strain evidence="5">CBS107.38</strain>
    </source>
</reference>
<evidence type="ECO:0000259" key="4">
    <source>
        <dbReference type="Pfam" id="PF20237"/>
    </source>
</evidence>
<gene>
    <name evidence="5" type="ORF">GT037_008230</name>
</gene>
<dbReference type="Proteomes" id="UP000596902">
    <property type="component" value="Unassembled WGS sequence"/>
</dbReference>
<name>A0A8H7EF57_9PLEO</name>
<evidence type="ECO:0000256" key="3">
    <source>
        <dbReference type="SAM" id="Phobius"/>
    </source>
</evidence>
<dbReference type="PANTHER" id="PTHR34502:SF3">
    <property type="entry name" value="DUF6594 DOMAIN-CONTAINING PROTEIN"/>
    <property type="match status" value="1"/>
</dbReference>
<protein>
    <recommendedName>
        <fullName evidence="4">DUF6594 domain-containing protein</fullName>
    </recommendedName>
</protein>
<dbReference type="Pfam" id="PF20237">
    <property type="entry name" value="DUF6594"/>
    <property type="match status" value="1"/>
</dbReference>
<dbReference type="OrthoDB" id="3533814at2759"/>
<feature type="transmembrane region" description="Helical" evidence="3">
    <location>
        <begin position="320"/>
        <end position="344"/>
    </location>
</feature>
<dbReference type="InterPro" id="IPR046529">
    <property type="entry name" value="DUF6594"/>
</dbReference>
<dbReference type="GeneID" id="62206455"/>
<keyword evidence="3" id="KW-1133">Transmembrane helix</keyword>
<evidence type="ECO:0000313" key="6">
    <source>
        <dbReference type="Proteomes" id="UP000596902"/>
    </source>
</evidence>
<comment type="caution">
    <text evidence="5">The sequence shown here is derived from an EMBL/GenBank/DDBJ whole genome shotgun (WGS) entry which is preliminary data.</text>
</comment>
<organism evidence="5 6">
    <name type="scientific">Alternaria burnsii</name>
    <dbReference type="NCBI Taxonomy" id="1187904"/>
    <lineage>
        <taxon>Eukaryota</taxon>
        <taxon>Fungi</taxon>
        <taxon>Dikarya</taxon>
        <taxon>Ascomycota</taxon>
        <taxon>Pezizomycotina</taxon>
        <taxon>Dothideomycetes</taxon>
        <taxon>Pleosporomycetidae</taxon>
        <taxon>Pleosporales</taxon>
        <taxon>Pleosporineae</taxon>
        <taxon>Pleosporaceae</taxon>
        <taxon>Alternaria</taxon>
        <taxon>Alternaria sect. Alternaria</taxon>
    </lineage>
</organism>
<feature type="transmembrane region" description="Helical" evidence="3">
    <location>
        <begin position="377"/>
        <end position="400"/>
    </location>
</feature>
<dbReference type="PANTHER" id="PTHR34502">
    <property type="entry name" value="DUF6594 DOMAIN-CONTAINING PROTEIN-RELATED"/>
    <property type="match status" value="1"/>
</dbReference>
<feature type="transmembrane region" description="Helical" evidence="3">
    <location>
        <begin position="351"/>
        <end position="371"/>
    </location>
</feature>
<feature type="domain" description="DUF6594" evidence="4">
    <location>
        <begin position="53"/>
        <end position="171"/>
    </location>
</feature>
<sequence length="401" mass="45406">MGLFLKTAQTFRSNIHEPRYNPYEYPPPQGQYGAPPPQGQYGAPPPPAQYIQAAFQSSESSWSIYRGFSYLHARVILQLQDELRCLEDKLVDLDEMDLENSNRDHLMSRKDDLQQARREEKESVRAGLISTIQDKLVNYNEILAKARDLNAFQRPSNRDYYSFRTWFWNEKPRGMPGMDSLSIINNTGSECFANLNSDEYLSDKYPKLHVQPEADLRTWRGYLDEIWTLFDGPLDFMRVAVEKAQCLPGYQSSIRKVLRGACSLSPKVLALLMTANLIPSAQAQRHDLVREWGIRTTGAVTGGFSIPIAAMDPKTVSPGLWWGLIAAWVVTTVMFVATNTYVIPRGHRMRYLCTLLLVEGLFVVVFVTALIHDPVKMATKILANMPVLTVIIAGLLPLAFD</sequence>
<evidence type="ECO:0000313" key="5">
    <source>
        <dbReference type="EMBL" id="KAF7673615.1"/>
    </source>
</evidence>
<keyword evidence="3" id="KW-0472">Membrane</keyword>
<dbReference type="AlphaFoldDB" id="A0A8H7EF57"/>
<reference evidence="5" key="2">
    <citation type="submission" date="2020-08" db="EMBL/GenBank/DDBJ databases">
        <title>Draft Genome Sequence of Cumin Blight Pathogen Alternaria burnsii.</title>
        <authorList>
            <person name="Feng Z."/>
        </authorList>
    </citation>
    <scope>NUCLEOTIDE SEQUENCE</scope>
    <source>
        <strain evidence="5">CBS107.38</strain>
    </source>
</reference>